<name>A0A6A3CJ80_HIBSY</name>
<keyword evidence="3" id="KW-0804">Transcription</keyword>
<feature type="domain" description="NAC" evidence="6">
    <location>
        <begin position="42"/>
        <end position="173"/>
    </location>
</feature>
<dbReference type="GO" id="GO:0006355">
    <property type="term" value="P:regulation of DNA-templated transcription"/>
    <property type="evidence" value="ECO:0007669"/>
    <property type="project" value="InterPro"/>
</dbReference>
<evidence type="ECO:0000259" key="6">
    <source>
        <dbReference type="PROSITE" id="PS51005"/>
    </source>
</evidence>
<feature type="region of interest" description="Disordered" evidence="5">
    <location>
        <begin position="357"/>
        <end position="404"/>
    </location>
</feature>
<dbReference type="AlphaFoldDB" id="A0A6A3CJ80"/>
<dbReference type="Proteomes" id="UP000436088">
    <property type="component" value="Unassembled WGS sequence"/>
</dbReference>
<accession>A0A6A3CJ80</accession>
<comment type="caution">
    <text evidence="7">The sequence shown here is derived from an EMBL/GenBank/DDBJ whole genome shotgun (WGS) entry which is preliminary data.</text>
</comment>
<sequence length="418" mass="46515">MSSANDGRPRHDVVLKFLCRRINIVNYGRVTLITMAARTTSPLANVGFTCTNEELFIGLYKLTDGSPLPSNVIDINPYKYEPQNLPDDFWFLSSSKDNTDIKHGLWKTREEALDVFSNSDIIGWRTTLEYYNGQVPYERKTNWVMQVFSTTQKGLCDENAKKESICLCRVFLVPSNEIQRNVSSARIDTENLLPEPPVLDANCSTRIGSSSNCQVNEHDETEVLGAAERLPVPEHQGENIVEMDFISGDKINFFSVGDFLELNDLDNPASSSSSDNSSAASISSDDCFDSMAFLHDLDQDQVLDHNETGKKLNVSASNTLDEVVIVPPTLGSLVSIEGCNSCRDELFKTTDFMSNSASGGRNLNNKVIERAKGNQRGEGPSSSRESSSSDDSFTAREGRRKRGRMKELGKKYLCFMPF</sequence>
<dbReference type="EMBL" id="VEPZ02000231">
    <property type="protein sequence ID" value="KAE8729213.1"/>
    <property type="molecule type" value="Genomic_DNA"/>
</dbReference>
<keyword evidence="4" id="KW-0539">Nucleus</keyword>
<dbReference type="PANTHER" id="PTHR31719">
    <property type="entry name" value="NAC TRANSCRIPTION FACTOR 56"/>
    <property type="match status" value="1"/>
</dbReference>
<feature type="compositionally biased region" description="Low complexity" evidence="5">
    <location>
        <begin position="377"/>
        <end position="392"/>
    </location>
</feature>
<evidence type="ECO:0000256" key="2">
    <source>
        <dbReference type="ARBA" id="ARBA00023125"/>
    </source>
</evidence>
<protein>
    <recommendedName>
        <fullName evidence="6">NAC domain-containing protein</fullName>
    </recommendedName>
</protein>
<dbReference type="Gene3D" id="2.170.150.80">
    <property type="entry name" value="NAC domain"/>
    <property type="match status" value="1"/>
</dbReference>
<dbReference type="InterPro" id="IPR003441">
    <property type="entry name" value="NAC-dom"/>
</dbReference>
<dbReference type="GO" id="GO:0003677">
    <property type="term" value="F:DNA binding"/>
    <property type="evidence" value="ECO:0007669"/>
    <property type="project" value="UniProtKB-KW"/>
</dbReference>
<dbReference type="SUPFAM" id="SSF101941">
    <property type="entry name" value="NAC domain"/>
    <property type="match status" value="1"/>
</dbReference>
<dbReference type="PROSITE" id="PS51005">
    <property type="entry name" value="NAC"/>
    <property type="match status" value="1"/>
</dbReference>
<keyword evidence="8" id="KW-1185">Reference proteome</keyword>
<proteinExistence type="predicted"/>
<evidence type="ECO:0000256" key="5">
    <source>
        <dbReference type="SAM" id="MobiDB-lite"/>
    </source>
</evidence>
<keyword evidence="2" id="KW-0238">DNA-binding</keyword>
<dbReference type="PANTHER" id="PTHR31719:SF43">
    <property type="entry name" value="NAC TRANSCRIPTION FACTOR 56"/>
    <property type="match status" value="1"/>
</dbReference>
<dbReference type="InterPro" id="IPR036093">
    <property type="entry name" value="NAC_dom_sf"/>
</dbReference>
<gene>
    <name evidence="7" type="ORF">F3Y22_tig00003725pilonHSYRG00113</name>
</gene>
<evidence type="ECO:0000313" key="8">
    <source>
        <dbReference type="Proteomes" id="UP000436088"/>
    </source>
</evidence>
<keyword evidence="1" id="KW-0805">Transcription regulation</keyword>
<evidence type="ECO:0000256" key="3">
    <source>
        <dbReference type="ARBA" id="ARBA00023163"/>
    </source>
</evidence>
<evidence type="ECO:0000313" key="7">
    <source>
        <dbReference type="EMBL" id="KAE8729213.1"/>
    </source>
</evidence>
<organism evidence="7 8">
    <name type="scientific">Hibiscus syriacus</name>
    <name type="common">Rose of Sharon</name>
    <dbReference type="NCBI Taxonomy" id="106335"/>
    <lineage>
        <taxon>Eukaryota</taxon>
        <taxon>Viridiplantae</taxon>
        <taxon>Streptophyta</taxon>
        <taxon>Embryophyta</taxon>
        <taxon>Tracheophyta</taxon>
        <taxon>Spermatophyta</taxon>
        <taxon>Magnoliopsida</taxon>
        <taxon>eudicotyledons</taxon>
        <taxon>Gunneridae</taxon>
        <taxon>Pentapetalae</taxon>
        <taxon>rosids</taxon>
        <taxon>malvids</taxon>
        <taxon>Malvales</taxon>
        <taxon>Malvaceae</taxon>
        <taxon>Malvoideae</taxon>
        <taxon>Hibiscus</taxon>
    </lineage>
</organism>
<reference evidence="7" key="1">
    <citation type="submission" date="2019-09" db="EMBL/GenBank/DDBJ databases">
        <title>Draft genome information of white flower Hibiscus syriacus.</title>
        <authorList>
            <person name="Kim Y.-M."/>
        </authorList>
    </citation>
    <scope>NUCLEOTIDE SEQUENCE [LARGE SCALE GENOMIC DNA]</scope>
    <source>
        <strain evidence="7">YM2019G1</strain>
    </source>
</reference>
<evidence type="ECO:0000256" key="4">
    <source>
        <dbReference type="ARBA" id="ARBA00023242"/>
    </source>
</evidence>
<dbReference type="Pfam" id="PF02365">
    <property type="entry name" value="NAM"/>
    <property type="match status" value="1"/>
</dbReference>
<evidence type="ECO:0000256" key="1">
    <source>
        <dbReference type="ARBA" id="ARBA00023015"/>
    </source>
</evidence>